<dbReference type="Proteomes" id="UP001153618">
    <property type="component" value="Unassembled WGS sequence"/>
</dbReference>
<sequence length="588" mass="66424">MFLYRLLYPEPPPVEIMEEVRKRTPVPLSFELIRQTEIFIEETLYPQAFSLLLDVLASGNVCSETGTVASTPVVIPQPQHLSIAATMLVHPFTTTRAKLDAEKEAPNIALRLLRLTNSLVGPTAAQFHTAFAFTHFETTRRGTRRANSPALNEPLTEEKKKAWEASYSGGRSVWNEAEDFWHAVGWAFNCSVLHPAQWKHWHLWLQFMCQVLEDDWADREQQYGEAQEKETQQRSDREASIIDHPEPATDKGRGGRPRKSDKVKQKDGLEIFRDSLLYQYVMSDNTYGRNRRIMRAIFADGQPKSAEFRSVFEDEIKAPRRKKVGSNLRKRAGVDLSKGEYGDYQNDSDDEYASLKESRASPTPGQNRLLRAPKRIRQTRNSKDTATDSESEASDIVADHENGIASIGGYNALALRQRLLGLLSKFSVTLPKDFLPIDDIYHMFAENIRDLPLPVFQHMVTPSNLQGLEPEAHSSLCEMIFFVMRESSAPTSEDDFLTAAKFETCFLPYMAASPTAANNAKISILLEAMMALLYNEKMLSATPGLVKAARTGIERRQDACRGDSNTMAAAYLRESSFRIQFMVDSILP</sequence>
<name>A0A9W4N0B4_PENOL</name>
<evidence type="ECO:0000256" key="1">
    <source>
        <dbReference type="SAM" id="MobiDB-lite"/>
    </source>
</evidence>
<organism evidence="2 3">
    <name type="scientific">Penicillium olsonii</name>
    <dbReference type="NCBI Taxonomy" id="99116"/>
    <lineage>
        <taxon>Eukaryota</taxon>
        <taxon>Fungi</taxon>
        <taxon>Dikarya</taxon>
        <taxon>Ascomycota</taxon>
        <taxon>Pezizomycotina</taxon>
        <taxon>Eurotiomycetes</taxon>
        <taxon>Eurotiomycetidae</taxon>
        <taxon>Eurotiales</taxon>
        <taxon>Aspergillaceae</taxon>
        <taxon>Penicillium</taxon>
    </lineage>
</organism>
<feature type="region of interest" description="Disordered" evidence="1">
    <location>
        <begin position="338"/>
        <end position="394"/>
    </location>
</feature>
<dbReference type="EMBL" id="CAJVOS010000049">
    <property type="protein sequence ID" value="CAG8203872.1"/>
    <property type="molecule type" value="Genomic_DNA"/>
</dbReference>
<comment type="caution">
    <text evidence="2">The sequence shown here is derived from an EMBL/GenBank/DDBJ whole genome shotgun (WGS) entry which is preliminary data.</text>
</comment>
<protein>
    <submittedName>
        <fullName evidence="2">Uncharacterized protein</fullName>
    </submittedName>
</protein>
<dbReference type="AlphaFoldDB" id="A0A9W4N0B4"/>
<reference evidence="2" key="1">
    <citation type="submission" date="2021-07" db="EMBL/GenBank/DDBJ databases">
        <authorList>
            <person name="Branca A.L. A."/>
        </authorList>
    </citation>
    <scope>NUCLEOTIDE SEQUENCE</scope>
</reference>
<keyword evidence="3" id="KW-1185">Reference proteome</keyword>
<evidence type="ECO:0000313" key="3">
    <source>
        <dbReference type="Proteomes" id="UP001153618"/>
    </source>
</evidence>
<feature type="region of interest" description="Disordered" evidence="1">
    <location>
        <begin position="222"/>
        <end position="264"/>
    </location>
</feature>
<gene>
    <name evidence="2" type="ORF">POLS_LOCUS7620</name>
</gene>
<evidence type="ECO:0000313" key="2">
    <source>
        <dbReference type="EMBL" id="CAG8203872.1"/>
    </source>
</evidence>
<feature type="compositionally biased region" description="Basic residues" evidence="1">
    <location>
        <begin position="371"/>
        <end position="380"/>
    </location>
</feature>
<accession>A0A9W4N0B4</accession>
<dbReference type="OrthoDB" id="5411773at2759"/>
<proteinExistence type="predicted"/>